<sequence>MAELDFSRLAVWLSTPHQAMLEIAHDVGYRRVVLDVEHGLFDLDATDKLVALARALGMAIFVKVLGPETIPIQQALDMGCDGVIIPHIEDVAQAARVTAAAKYPPLGGRSFSGTRPARYGGAPQSYYDGENRRTRCFPMIESAAALADVEAILALPTVDGVFMGPSDLSLSRGRGAYRNGPEDQADLRRVAAAATRAGKPWIMPAWSDAERRLSEQLGVDFMVVIDEFGALRWALTEAAKPV</sequence>
<dbReference type="Pfam" id="PF03328">
    <property type="entry name" value="HpcH_HpaI"/>
    <property type="match status" value="1"/>
</dbReference>
<gene>
    <name evidence="5" type="ORF">E9232_001153</name>
</gene>
<evidence type="ECO:0000256" key="1">
    <source>
        <dbReference type="ARBA" id="ARBA00005568"/>
    </source>
</evidence>
<reference evidence="5 6" key="1">
    <citation type="submission" date="2023-07" db="EMBL/GenBank/DDBJ databases">
        <title>Sorghum-associated microbial communities from plants grown in Nebraska, USA.</title>
        <authorList>
            <person name="Schachtman D."/>
        </authorList>
    </citation>
    <scope>NUCLEOTIDE SEQUENCE [LARGE SCALE GENOMIC DNA]</scope>
    <source>
        <strain evidence="5 6">584</strain>
    </source>
</reference>
<dbReference type="Proteomes" id="UP001262410">
    <property type="component" value="Unassembled WGS sequence"/>
</dbReference>
<feature type="domain" description="HpcH/HpaI aldolase/citrate lyase" evidence="4">
    <location>
        <begin position="8"/>
        <end position="199"/>
    </location>
</feature>
<name>A0ABU1JJ56_9PROT</name>
<comment type="caution">
    <text evidence="5">The sequence shown here is derived from an EMBL/GenBank/DDBJ whole genome shotgun (WGS) entry which is preliminary data.</text>
</comment>
<evidence type="ECO:0000313" key="5">
    <source>
        <dbReference type="EMBL" id="MDR6288646.1"/>
    </source>
</evidence>
<dbReference type="RefSeq" id="WP_309792657.1">
    <property type="nucleotide sequence ID" value="NZ_JAVDPW010000002.1"/>
</dbReference>
<dbReference type="SUPFAM" id="SSF51621">
    <property type="entry name" value="Phosphoenolpyruvate/pyruvate domain"/>
    <property type="match status" value="1"/>
</dbReference>
<keyword evidence="3 5" id="KW-0456">Lyase</keyword>
<keyword evidence="2" id="KW-0479">Metal-binding</keyword>
<dbReference type="EC" id="4.1.2.52" evidence="5"/>
<dbReference type="InterPro" id="IPR005000">
    <property type="entry name" value="Aldolase/citrate-lyase_domain"/>
</dbReference>
<protein>
    <submittedName>
        <fullName evidence="5">4-hydroxy-2-oxoheptanedioate aldolase</fullName>
        <ecNumber evidence="5">4.1.2.52</ecNumber>
    </submittedName>
</protein>
<proteinExistence type="inferred from homology"/>
<evidence type="ECO:0000256" key="3">
    <source>
        <dbReference type="ARBA" id="ARBA00023239"/>
    </source>
</evidence>
<evidence type="ECO:0000313" key="6">
    <source>
        <dbReference type="Proteomes" id="UP001262410"/>
    </source>
</evidence>
<evidence type="ECO:0000256" key="2">
    <source>
        <dbReference type="ARBA" id="ARBA00022723"/>
    </source>
</evidence>
<dbReference type="InterPro" id="IPR050251">
    <property type="entry name" value="HpcH-HpaI_aldolase"/>
</dbReference>
<dbReference type="Gene3D" id="3.20.20.60">
    <property type="entry name" value="Phosphoenolpyruvate-binding domains"/>
    <property type="match status" value="1"/>
</dbReference>
<organism evidence="5 6">
    <name type="scientific">Inquilinus ginsengisoli</name>
    <dbReference type="NCBI Taxonomy" id="363840"/>
    <lineage>
        <taxon>Bacteria</taxon>
        <taxon>Pseudomonadati</taxon>
        <taxon>Pseudomonadota</taxon>
        <taxon>Alphaproteobacteria</taxon>
        <taxon>Rhodospirillales</taxon>
        <taxon>Rhodospirillaceae</taxon>
        <taxon>Inquilinus</taxon>
    </lineage>
</organism>
<evidence type="ECO:0000259" key="4">
    <source>
        <dbReference type="Pfam" id="PF03328"/>
    </source>
</evidence>
<dbReference type="PANTHER" id="PTHR30502:SF0">
    <property type="entry name" value="PHOSPHOENOLPYRUVATE CARBOXYLASE FAMILY PROTEIN"/>
    <property type="match status" value="1"/>
</dbReference>
<dbReference type="InterPro" id="IPR040442">
    <property type="entry name" value="Pyrv_kinase-like_dom_sf"/>
</dbReference>
<comment type="similarity">
    <text evidence="1">Belongs to the HpcH/HpaI aldolase family.</text>
</comment>
<dbReference type="GO" id="GO:0016829">
    <property type="term" value="F:lyase activity"/>
    <property type="evidence" value="ECO:0007669"/>
    <property type="project" value="UniProtKB-KW"/>
</dbReference>
<accession>A0ABU1JJ56</accession>
<keyword evidence="6" id="KW-1185">Reference proteome</keyword>
<dbReference type="InterPro" id="IPR015813">
    <property type="entry name" value="Pyrv/PenolPyrv_kinase-like_dom"/>
</dbReference>
<dbReference type="EMBL" id="JAVDPW010000002">
    <property type="protein sequence ID" value="MDR6288646.1"/>
    <property type="molecule type" value="Genomic_DNA"/>
</dbReference>
<dbReference type="PANTHER" id="PTHR30502">
    <property type="entry name" value="2-KETO-3-DEOXY-L-RHAMNONATE ALDOLASE"/>
    <property type="match status" value="1"/>
</dbReference>